<dbReference type="AlphaFoldDB" id="A0A3N4KSN3"/>
<name>A0A3N4KSN3_9PEZI</name>
<dbReference type="Gene3D" id="2.40.10.10">
    <property type="entry name" value="Trypsin-like serine proteases"/>
    <property type="match status" value="2"/>
</dbReference>
<proteinExistence type="predicted"/>
<dbReference type="SUPFAM" id="SSF50494">
    <property type="entry name" value="Trypsin-like serine proteases"/>
    <property type="match status" value="1"/>
</dbReference>
<dbReference type="InterPro" id="IPR043504">
    <property type="entry name" value="Peptidase_S1_PA_chymotrypsin"/>
</dbReference>
<protein>
    <recommendedName>
        <fullName evidence="3">Serine protease</fullName>
    </recommendedName>
</protein>
<gene>
    <name evidence="1" type="ORF">P167DRAFT_539029</name>
</gene>
<dbReference type="InParanoid" id="A0A3N4KSN3"/>
<dbReference type="OrthoDB" id="5367135at2759"/>
<dbReference type="InterPro" id="IPR009003">
    <property type="entry name" value="Peptidase_S1_PA"/>
</dbReference>
<reference evidence="1 2" key="1">
    <citation type="journal article" date="2018" name="Nat. Ecol. Evol.">
        <title>Pezizomycetes genomes reveal the molecular basis of ectomycorrhizal truffle lifestyle.</title>
        <authorList>
            <person name="Murat C."/>
            <person name="Payen T."/>
            <person name="Noel B."/>
            <person name="Kuo A."/>
            <person name="Morin E."/>
            <person name="Chen J."/>
            <person name="Kohler A."/>
            <person name="Krizsan K."/>
            <person name="Balestrini R."/>
            <person name="Da Silva C."/>
            <person name="Montanini B."/>
            <person name="Hainaut M."/>
            <person name="Levati E."/>
            <person name="Barry K.W."/>
            <person name="Belfiori B."/>
            <person name="Cichocki N."/>
            <person name="Clum A."/>
            <person name="Dockter R.B."/>
            <person name="Fauchery L."/>
            <person name="Guy J."/>
            <person name="Iotti M."/>
            <person name="Le Tacon F."/>
            <person name="Lindquist E.A."/>
            <person name="Lipzen A."/>
            <person name="Malagnac F."/>
            <person name="Mello A."/>
            <person name="Molinier V."/>
            <person name="Miyauchi S."/>
            <person name="Poulain J."/>
            <person name="Riccioni C."/>
            <person name="Rubini A."/>
            <person name="Sitrit Y."/>
            <person name="Splivallo R."/>
            <person name="Traeger S."/>
            <person name="Wang M."/>
            <person name="Zifcakova L."/>
            <person name="Wipf D."/>
            <person name="Zambonelli A."/>
            <person name="Paolocci F."/>
            <person name="Nowrousian M."/>
            <person name="Ottonello S."/>
            <person name="Baldrian P."/>
            <person name="Spatafora J.W."/>
            <person name="Henrissat B."/>
            <person name="Nagy L.G."/>
            <person name="Aury J.M."/>
            <person name="Wincker P."/>
            <person name="Grigoriev I.V."/>
            <person name="Bonfante P."/>
            <person name="Martin F.M."/>
        </authorList>
    </citation>
    <scope>NUCLEOTIDE SEQUENCE [LARGE SCALE GENOMIC DNA]</scope>
    <source>
        <strain evidence="1 2">CCBAS932</strain>
    </source>
</reference>
<dbReference type="Proteomes" id="UP000277580">
    <property type="component" value="Unassembled WGS sequence"/>
</dbReference>
<dbReference type="EMBL" id="ML119159">
    <property type="protein sequence ID" value="RPB08775.1"/>
    <property type="molecule type" value="Genomic_DNA"/>
</dbReference>
<evidence type="ECO:0008006" key="3">
    <source>
        <dbReference type="Google" id="ProtNLM"/>
    </source>
</evidence>
<sequence>MTAGHNLVNSEGKYAKSIEILFGGVAGSSIGSEEIVVSKDKDEYFASRSYEKDPTENNAVNDYGCILLQKRAGNSPRVGFSYSAVMEGDSILEKEATVYGYPARNHDGSIIPTDIALNAMGKITKIDLNGKQLQYLITTEKGHSGGPVCVRKEDYYTAIGIHNYAGKPGTNGNCGSILTCAIIFEMLEHCYGRTSIELYLPKSMGSSSEAQRNSNIFLKIPPGRRSRVLAQHGKDKYTELNLIPVETYPVALIGSGKETQIPKYIIATPHRKPYTVLEFCTDSQNQIGEPPGLGMVISSTEEDLMHGRPTKRNLVELRKASTPRNETVWTVNTLGTLRYTLRVPKQKELKSTKSDYNCDCMASTEIPRVELVRETTPDAGKYNKFFVNGIE</sequence>
<evidence type="ECO:0000313" key="1">
    <source>
        <dbReference type="EMBL" id="RPB08775.1"/>
    </source>
</evidence>
<organism evidence="1 2">
    <name type="scientific">Morchella conica CCBAS932</name>
    <dbReference type="NCBI Taxonomy" id="1392247"/>
    <lineage>
        <taxon>Eukaryota</taxon>
        <taxon>Fungi</taxon>
        <taxon>Dikarya</taxon>
        <taxon>Ascomycota</taxon>
        <taxon>Pezizomycotina</taxon>
        <taxon>Pezizomycetes</taxon>
        <taxon>Pezizales</taxon>
        <taxon>Morchellaceae</taxon>
        <taxon>Morchella</taxon>
    </lineage>
</organism>
<keyword evidence="2" id="KW-1185">Reference proteome</keyword>
<evidence type="ECO:0000313" key="2">
    <source>
        <dbReference type="Proteomes" id="UP000277580"/>
    </source>
</evidence>
<accession>A0A3N4KSN3</accession>